<protein>
    <submittedName>
        <fullName evidence="2">Uncharacterized protein</fullName>
    </submittedName>
</protein>
<dbReference type="EMBL" id="GEEE01009208">
    <property type="protein sequence ID" value="JAP54017.1"/>
    <property type="molecule type" value="Transcribed_RNA"/>
</dbReference>
<dbReference type="AlphaFoldDB" id="A0A0X3PVC4"/>
<evidence type="ECO:0000313" key="2">
    <source>
        <dbReference type="EMBL" id="JAP54017.1"/>
    </source>
</evidence>
<name>A0A0X3PVC4_SCHSO</name>
<evidence type="ECO:0000256" key="1">
    <source>
        <dbReference type="SAM" id="MobiDB-lite"/>
    </source>
</evidence>
<feature type="compositionally biased region" description="Polar residues" evidence="1">
    <location>
        <begin position="226"/>
        <end position="238"/>
    </location>
</feature>
<feature type="region of interest" description="Disordered" evidence="1">
    <location>
        <begin position="174"/>
        <end position="239"/>
    </location>
</feature>
<gene>
    <name evidence="2" type="ORF">TR131248</name>
</gene>
<proteinExistence type="predicted"/>
<accession>A0A0X3PVC4</accession>
<reference evidence="2" key="1">
    <citation type="submission" date="2016-01" db="EMBL/GenBank/DDBJ databases">
        <title>Reference transcriptome for the parasite Schistocephalus solidus: insights into the molecular evolution of parasitism.</title>
        <authorList>
            <person name="Hebert F.O."/>
            <person name="Grambauer S."/>
            <person name="Barber I."/>
            <person name="Landry C.R."/>
            <person name="Aubin-Horth N."/>
        </authorList>
    </citation>
    <scope>NUCLEOTIDE SEQUENCE</scope>
</reference>
<sequence length="301" mass="33589">MGDERFGCRAKEWKHVPSDCLRFHIPFNKLCQQCFLISQRLKQDAEVRTQASERHFHKTLEATLKMYQDHSKSETWEKFRKVADMLAAMHQAAKRRLFEEFAAGYNAGAAKFSRDFIMEVEGLYAQRKLPACGAPFPARLLEPVLCSPSDPPMHTFSSRRRILKARRRIRPLLLPKYRHHPSSSSDEEISALPPVQSHLSPAGEAFADNNDSVEAPSSHKRVKTASPASVNGSHSDSSCGADIGSYSPSTCSVCSDEDSSDDGNTCCCTNAFYTDSAPRSDPESTAPTRQPKHPSPKCERQ</sequence>
<feature type="region of interest" description="Disordered" evidence="1">
    <location>
        <begin position="272"/>
        <end position="301"/>
    </location>
</feature>
<organism evidence="2">
    <name type="scientific">Schistocephalus solidus</name>
    <name type="common">Tapeworm</name>
    <dbReference type="NCBI Taxonomy" id="70667"/>
    <lineage>
        <taxon>Eukaryota</taxon>
        <taxon>Metazoa</taxon>
        <taxon>Spiralia</taxon>
        <taxon>Lophotrochozoa</taxon>
        <taxon>Platyhelminthes</taxon>
        <taxon>Cestoda</taxon>
        <taxon>Eucestoda</taxon>
        <taxon>Diphyllobothriidea</taxon>
        <taxon>Diphyllobothriidae</taxon>
        <taxon>Schistocephalus</taxon>
    </lineage>
</organism>